<feature type="chain" id="PRO_5013847725" evidence="1">
    <location>
        <begin position="22"/>
        <end position="249"/>
    </location>
</feature>
<accession>A0A2G1QH64</accession>
<dbReference type="EMBL" id="PDVP01000021">
    <property type="protein sequence ID" value="PHP64852.1"/>
    <property type="molecule type" value="Genomic_DNA"/>
</dbReference>
<evidence type="ECO:0000259" key="2">
    <source>
        <dbReference type="Pfam" id="PF06904"/>
    </source>
</evidence>
<keyword evidence="1" id="KW-0732">Signal</keyword>
<comment type="caution">
    <text evidence="3">The sequence shown here is derived from an EMBL/GenBank/DDBJ whole genome shotgun (WGS) entry which is preliminary data.</text>
</comment>
<evidence type="ECO:0000313" key="3">
    <source>
        <dbReference type="EMBL" id="PHP64852.1"/>
    </source>
</evidence>
<dbReference type="AlphaFoldDB" id="A0A2G1QH64"/>
<gene>
    <name evidence="3" type="ORF">CSC94_21940</name>
</gene>
<feature type="domain" description="Extensin-like C-terminal" evidence="2">
    <location>
        <begin position="74"/>
        <end position="249"/>
    </location>
</feature>
<dbReference type="PROSITE" id="PS51257">
    <property type="entry name" value="PROKAR_LIPOPROTEIN"/>
    <property type="match status" value="1"/>
</dbReference>
<sequence length="249" mass="27412">MQGIGTRRPVRRLMMRGLALAATAVALTACFGDYDGLRPTAGVDTQTRTASLFGGMFTRRTFSEPTTMPAEEVACRRRLKRLDVTFEDIPRIDDGGGCGIAWPVKVSGLPRGVKLSPEGTFTCAMAEALAKWTDDELVPAARLRYLSGVDTIRQGSSYSCRSIRGEGKLSAHATGDAIDIMDITLNSGRSIDVHKPGFFSFREKSLLSTVREDACPYFSTVLGPGYNRDHRNHFHFDMMKRSSGYRVCK</sequence>
<evidence type="ECO:0000256" key="1">
    <source>
        <dbReference type="SAM" id="SignalP"/>
    </source>
</evidence>
<dbReference type="InterPro" id="IPR009683">
    <property type="entry name" value="Extensin-like_C"/>
</dbReference>
<proteinExistence type="predicted"/>
<keyword evidence="4" id="KW-1185">Reference proteome</keyword>
<dbReference type="RefSeq" id="WP_099308532.1">
    <property type="nucleotide sequence ID" value="NZ_PDVP01000021.1"/>
</dbReference>
<dbReference type="Pfam" id="PF06904">
    <property type="entry name" value="Extensin-like_C"/>
    <property type="match status" value="1"/>
</dbReference>
<reference evidence="3 4" key="1">
    <citation type="submission" date="2017-10" db="EMBL/GenBank/DDBJ databases">
        <title>Sedimentibacterium mangrovi gen. nov., sp. nov., a novel member of family Phyllobacteriacea isolated from mangrove sediment.</title>
        <authorList>
            <person name="Liao H."/>
            <person name="Tian Y."/>
        </authorList>
    </citation>
    <scope>NUCLEOTIDE SEQUENCE [LARGE SCALE GENOMIC DNA]</scope>
    <source>
        <strain evidence="3 4">X9-2-2</strain>
    </source>
</reference>
<name>A0A2G1QH64_9HYPH</name>
<protein>
    <submittedName>
        <fullName evidence="3">Extensin</fullName>
    </submittedName>
</protein>
<organism evidence="3 4">
    <name type="scientific">Zhengella mangrovi</name>
    <dbReference type="NCBI Taxonomy" id="1982044"/>
    <lineage>
        <taxon>Bacteria</taxon>
        <taxon>Pseudomonadati</taxon>
        <taxon>Pseudomonadota</taxon>
        <taxon>Alphaproteobacteria</taxon>
        <taxon>Hyphomicrobiales</taxon>
        <taxon>Notoacmeibacteraceae</taxon>
        <taxon>Zhengella</taxon>
    </lineage>
</organism>
<dbReference type="OrthoDB" id="9809788at2"/>
<feature type="signal peptide" evidence="1">
    <location>
        <begin position="1"/>
        <end position="21"/>
    </location>
</feature>
<evidence type="ECO:0000313" key="4">
    <source>
        <dbReference type="Proteomes" id="UP000221168"/>
    </source>
</evidence>
<dbReference type="Proteomes" id="UP000221168">
    <property type="component" value="Unassembled WGS sequence"/>
</dbReference>